<dbReference type="Gene3D" id="3.40.640.10">
    <property type="entry name" value="Type I PLP-dependent aspartate aminotransferase-like (Major domain)"/>
    <property type="match status" value="1"/>
</dbReference>
<dbReference type="Pfam" id="PF00155">
    <property type="entry name" value="Aminotran_1_2"/>
    <property type="match status" value="1"/>
</dbReference>
<protein>
    <recommendedName>
        <fullName evidence="2">cysteine-S-conjugate beta-lyase</fullName>
        <ecNumber evidence="2">4.4.1.13</ecNumber>
    </recommendedName>
</protein>
<organism evidence="7 8">
    <name type="scientific">Boseongicola aestuarii</name>
    <dbReference type="NCBI Taxonomy" id="1470561"/>
    <lineage>
        <taxon>Bacteria</taxon>
        <taxon>Pseudomonadati</taxon>
        <taxon>Pseudomonadota</taxon>
        <taxon>Alphaproteobacteria</taxon>
        <taxon>Rhodobacterales</taxon>
        <taxon>Paracoccaceae</taxon>
        <taxon>Boseongicola</taxon>
    </lineage>
</organism>
<feature type="domain" description="Aminotransferase class I/classII large" evidence="6">
    <location>
        <begin position="70"/>
        <end position="383"/>
    </location>
</feature>
<dbReference type="RefSeq" id="WP_093975301.1">
    <property type="nucleotide sequence ID" value="NZ_FXXQ01000012.1"/>
</dbReference>
<dbReference type="GO" id="GO:0030170">
    <property type="term" value="F:pyridoxal phosphate binding"/>
    <property type="evidence" value="ECO:0007669"/>
    <property type="project" value="InterPro"/>
</dbReference>
<dbReference type="PANTHER" id="PTHR43525">
    <property type="entry name" value="PROTEIN MALY"/>
    <property type="match status" value="1"/>
</dbReference>
<accession>A0A238J4N5</accession>
<evidence type="ECO:0000256" key="2">
    <source>
        <dbReference type="ARBA" id="ARBA00012224"/>
    </source>
</evidence>
<dbReference type="Proteomes" id="UP000201838">
    <property type="component" value="Unassembled WGS sequence"/>
</dbReference>
<dbReference type="InterPro" id="IPR015421">
    <property type="entry name" value="PyrdxlP-dep_Trfase_major"/>
</dbReference>
<evidence type="ECO:0000256" key="4">
    <source>
        <dbReference type="ARBA" id="ARBA00023239"/>
    </source>
</evidence>
<evidence type="ECO:0000256" key="3">
    <source>
        <dbReference type="ARBA" id="ARBA00022898"/>
    </source>
</evidence>
<evidence type="ECO:0000256" key="1">
    <source>
        <dbReference type="ARBA" id="ARBA00001933"/>
    </source>
</evidence>
<dbReference type="InterPro" id="IPR051798">
    <property type="entry name" value="Class-II_PLP-Dep_Aminotrans"/>
</dbReference>
<gene>
    <name evidence="7" type="primary">patB</name>
    <name evidence="7" type="ORF">BOA8489_03229</name>
</gene>
<dbReference type="InterPro" id="IPR015424">
    <property type="entry name" value="PyrdxlP-dep_Trfase"/>
</dbReference>
<dbReference type="EMBL" id="FXXQ01000012">
    <property type="protein sequence ID" value="SMX25095.1"/>
    <property type="molecule type" value="Genomic_DNA"/>
</dbReference>
<proteinExistence type="inferred from homology"/>
<dbReference type="CDD" id="cd00609">
    <property type="entry name" value="AAT_like"/>
    <property type="match status" value="1"/>
</dbReference>
<dbReference type="GO" id="GO:0047804">
    <property type="term" value="F:cysteine-S-conjugate beta-lyase activity"/>
    <property type="evidence" value="ECO:0007669"/>
    <property type="project" value="UniProtKB-EC"/>
</dbReference>
<name>A0A238J4N5_9RHOB</name>
<reference evidence="7 8" key="1">
    <citation type="submission" date="2017-05" db="EMBL/GenBank/DDBJ databases">
        <authorList>
            <person name="Song R."/>
            <person name="Chenine A.L."/>
            <person name="Ruprecht R.M."/>
        </authorList>
    </citation>
    <scope>NUCLEOTIDE SEQUENCE [LARGE SCALE GENOMIC DNA]</scope>
    <source>
        <strain evidence="7 8">CECT 8489</strain>
    </source>
</reference>
<comment type="cofactor">
    <cofactor evidence="1">
        <name>pyridoxal 5'-phosphate</name>
        <dbReference type="ChEBI" id="CHEBI:597326"/>
    </cofactor>
</comment>
<dbReference type="AlphaFoldDB" id="A0A238J4N5"/>
<evidence type="ECO:0000256" key="5">
    <source>
        <dbReference type="ARBA" id="ARBA00037974"/>
    </source>
</evidence>
<dbReference type="InterPro" id="IPR004839">
    <property type="entry name" value="Aminotransferase_I/II_large"/>
</dbReference>
<evidence type="ECO:0000259" key="6">
    <source>
        <dbReference type="Pfam" id="PF00155"/>
    </source>
</evidence>
<keyword evidence="8" id="KW-1185">Reference proteome</keyword>
<evidence type="ECO:0000313" key="8">
    <source>
        <dbReference type="Proteomes" id="UP000201838"/>
    </source>
</evidence>
<comment type="similarity">
    <text evidence="5">Belongs to the class-II pyridoxal-phosphate-dependent aminotransferase family. MalY/PatB cystathionine beta-lyase subfamily.</text>
</comment>
<dbReference type="InterPro" id="IPR015422">
    <property type="entry name" value="PyrdxlP-dep_Trfase_small"/>
</dbReference>
<dbReference type="SUPFAM" id="SSF53383">
    <property type="entry name" value="PLP-dependent transferases"/>
    <property type="match status" value="1"/>
</dbReference>
<keyword evidence="3" id="KW-0663">Pyridoxal phosphate</keyword>
<evidence type="ECO:0000313" key="7">
    <source>
        <dbReference type="EMBL" id="SMX25095.1"/>
    </source>
</evidence>
<dbReference type="OrthoDB" id="3224382at2"/>
<keyword evidence="4 7" id="KW-0456">Lyase</keyword>
<dbReference type="Gene3D" id="3.90.1150.10">
    <property type="entry name" value="Aspartate Aminotransferase, domain 1"/>
    <property type="match status" value="1"/>
</dbReference>
<dbReference type="PANTHER" id="PTHR43525:SF1">
    <property type="entry name" value="PROTEIN MALY"/>
    <property type="match status" value="1"/>
</dbReference>
<sequence>MAFDFDTPLPLRGKHTSKYDNIARAYGFDDPDAIAMWVADMDFKAAPVILDALREEIEFGYCGYFGNTTPVDESLAAWLKDRHGYEIDPSWARYTHGVISGYGDIISAYSEPGDGVIVFSPVYHAFFRQIEAMGRVVVESPLVVENGRFEMDLEGLAGSLKGNERIVTLCSPHNPGGRIWSVEELRAVAAFCAAHDLVLISDEIHMDLTFPGAKFVPTLVAAPEYADRIAILIAASKAFNTAGAETGIAIYPTAEMRARLAPVILDRESSPNRYGMAIIKAAFSGGHAWMDAAQVYLAENFRIFKERMDAIPGVSVMDMDATYLTWVSFEELGMDDAELLKRSVRDAKVISNPGTQFGIGGSGHMRYNIALPRAKLIEALNRLEAAFGDIQ</sequence>
<dbReference type="EC" id="4.4.1.13" evidence="2"/>